<keyword evidence="1" id="KW-0812">Transmembrane</keyword>
<reference evidence="2" key="1">
    <citation type="journal article" date="2023" name="Mol. Ecol. Resour.">
        <title>Chromosome-level genome assembly of a triploid poplar Populus alba 'Berolinensis'.</title>
        <authorList>
            <person name="Chen S."/>
            <person name="Yu Y."/>
            <person name="Wang X."/>
            <person name="Wang S."/>
            <person name="Zhang T."/>
            <person name="Zhou Y."/>
            <person name="He R."/>
            <person name="Meng N."/>
            <person name="Wang Y."/>
            <person name="Liu W."/>
            <person name="Liu Z."/>
            <person name="Liu J."/>
            <person name="Guo Q."/>
            <person name="Huang H."/>
            <person name="Sederoff R.R."/>
            <person name="Wang G."/>
            <person name="Qu G."/>
            <person name="Chen S."/>
        </authorList>
    </citation>
    <scope>NUCLEOTIDE SEQUENCE</scope>
    <source>
        <strain evidence="2">SC-2020</strain>
    </source>
</reference>
<accession>A0AAD6VZK8</accession>
<organism evidence="2 3">
    <name type="scientific">Populus alba x Populus x berolinensis</name>
    <dbReference type="NCBI Taxonomy" id="444605"/>
    <lineage>
        <taxon>Eukaryota</taxon>
        <taxon>Viridiplantae</taxon>
        <taxon>Streptophyta</taxon>
        <taxon>Embryophyta</taxon>
        <taxon>Tracheophyta</taxon>
        <taxon>Spermatophyta</taxon>
        <taxon>Magnoliopsida</taxon>
        <taxon>eudicotyledons</taxon>
        <taxon>Gunneridae</taxon>
        <taxon>Pentapetalae</taxon>
        <taxon>rosids</taxon>
        <taxon>fabids</taxon>
        <taxon>Malpighiales</taxon>
        <taxon>Salicaceae</taxon>
        <taxon>Saliceae</taxon>
        <taxon>Populus</taxon>
    </lineage>
</organism>
<keyword evidence="1" id="KW-0472">Membrane</keyword>
<protein>
    <submittedName>
        <fullName evidence="2">Uncharacterized protein</fullName>
    </submittedName>
</protein>
<evidence type="ECO:0000313" key="2">
    <source>
        <dbReference type="EMBL" id="KAJ6993588.1"/>
    </source>
</evidence>
<name>A0AAD6VZK8_9ROSI</name>
<keyword evidence="1" id="KW-1133">Transmembrane helix</keyword>
<proteinExistence type="predicted"/>
<gene>
    <name evidence="2" type="ORF">NC653_016657</name>
</gene>
<feature type="transmembrane region" description="Helical" evidence="1">
    <location>
        <begin position="12"/>
        <end position="32"/>
    </location>
</feature>
<dbReference type="AlphaFoldDB" id="A0AAD6VZK8"/>
<evidence type="ECO:0000313" key="3">
    <source>
        <dbReference type="Proteomes" id="UP001164929"/>
    </source>
</evidence>
<evidence type="ECO:0000256" key="1">
    <source>
        <dbReference type="SAM" id="Phobius"/>
    </source>
</evidence>
<dbReference type="Proteomes" id="UP001164929">
    <property type="component" value="Chromosome 6"/>
</dbReference>
<keyword evidence="3" id="KW-1185">Reference proteome</keyword>
<comment type="caution">
    <text evidence="2">The sequence shown here is derived from an EMBL/GenBank/DDBJ whole genome shotgun (WGS) entry which is preliminary data.</text>
</comment>
<sequence length="67" mass="7592">MDGLLFTQFPPLFDGFVAAIIMSWWLVAVGYGESCYHHACHLLYMVEEITCFSPSTRESEDKRLSGS</sequence>
<dbReference type="EMBL" id="JAQIZT010000006">
    <property type="protein sequence ID" value="KAJ6993588.1"/>
    <property type="molecule type" value="Genomic_DNA"/>
</dbReference>